<evidence type="ECO:0000313" key="5">
    <source>
        <dbReference type="EMBL" id="GFO27926.1"/>
    </source>
</evidence>
<evidence type="ECO:0000256" key="4">
    <source>
        <dbReference type="PROSITE-ProRule" id="PRU00221"/>
    </source>
</evidence>
<reference evidence="5 6" key="1">
    <citation type="journal article" date="2021" name="Elife">
        <title>Chloroplast acquisition without the gene transfer in kleptoplastic sea slugs, Plakobranchus ocellatus.</title>
        <authorList>
            <person name="Maeda T."/>
            <person name="Takahashi S."/>
            <person name="Yoshida T."/>
            <person name="Shimamura S."/>
            <person name="Takaki Y."/>
            <person name="Nagai Y."/>
            <person name="Toyoda A."/>
            <person name="Suzuki Y."/>
            <person name="Arimoto A."/>
            <person name="Ishii H."/>
            <person name="Satoh N."/>
            <person name="Nishiyama T."/>
            <person name="Hasebe M."/>
            <person name="Maruyama T."/>
            <person name="Minagawa J."/>
            <person name="Obokata J."/>
            <person name="Shigenobu S."/>
        </authorList>
    </citation>
    <scope>NUCLEOTIDE SEQUENCE [LARGE SCALE GENOMIC DNA]</scope>
</reference>
<protein>
    <submittedName>
        <fullName evidence="5">Denticleless protein homolog</fullName>
    </submittedName>
</protein>
<dbReference type="PANTHER" id="PTHR22852">
    <property type="entry name" value="LETHAL 2 DENTICLELESS PROTEIN RETINOIC ACID-REGULATED NUCLEAR MATRIX-ASSOCIATED PROTEIN"/>
    <property type="match status" value="1"/>
</dbReference>
<evidence type="ECO:0000313" key="6">
    <source>
        <dbReference type="Proteomes" id="UP000735302"/>
    </source>
</evidence>
<proteinExistence type="inferred from homology"/>
<dbReference type="InterPro" id="IPR051865">
    <property type="entry name" value="WD-repeat_CDT2_adapter"/>
</dbReference>
<dbReference type="InterPro" id="IPR036322">
    <property type="entry name" value="WD40_repeat_dom_sf"/>
</dbReference>
<dbReference type="Gene3D" id="2.130.10.10">
    <property type="entry name" value="YVTN repeat-like/Quinoprotein amine dehydrogenase"/>
    <property type="match status" value="1"/>
</dbReference>
<dbReference type="Pfam" id="PF00400">
    <property type="entry name" value="WD40"/>
    <property type="match status" value="2"/>
</dbReference>
<organism evidence="5 6">
    <name type="scientific">Plakobranchus ocellatus</name>
    <dbReference type="NCBI Taxonomy" id="259542"/>
    <lineage>
        <taxon>Eukaryota</taxon>
        <taxon>Metazoa</taxon>
        <taxon>Spiralia</taxon>
        <taxon>Lophotrochozoa</taxon>
        <taxon>Mollusca</taxon>
        <taxon>Gastropoda</taxon>
        <taxon>Heterobranchia</taxon>
        <taxon>Euthyneura</taxon>
        <taxon>Panpulmonata</taxon>
        <taxon>Sacoglossa</taxon>
        <taxon>Placobranchoidea</taxon>
        <taxon>Plakobranchidae</taxon>
        <taxon>Plakobranchus</taxon>
    </lineage>
</organism>
<dbReference type="GO" id="GO:0030674">
    <property type="term" value="F:protein-macromolecule adaptor activity"/>
    <property type="evidence" value="ECO:0007669"/>
    <property type="project" value="TreeGrafter"/>
</dbReference>
<evidence type="ECO:0000256" key="1">
    <source>
        <dbReference type="ARBA" id="ARBA00004906"/>
    </source>
</evidence>
<dbReference type="PANTHER" id="PTHR22852:SF0">
    <property type="entry name" value="DENTICLELESS PROTEIN HOMOLOG"/>
    <property type="match status" value="1"/>
</dbReference>
<dbReference type="InterPro" id="IPR001680">
    <property type="entry name" value="WD40_rpt"/>
</dbReference>
<sequence>MVENHAAWLYCDPHAPPFFLQSELSQIDKLYEIFDPMCVPPLACSFAKMHHHQHIIGVVDEDGFLVLYNTLKTGKASVIKTWQVHTNAVFDLEWLQKEDKILTGSGDQTIVLHDIETCSKLDIFKGHASSVKSISSHTSSDDVFVSGSRDGHIMVWDRRVSKRGEN</sequence>
<dbReference type="AlphaFoldDB" id="A0AAV4BXQ2"/>
<keyword evidence="4" id="KW-0853">WD repeat</keyword>
<keyword evidence="2" id="KW-0833">Ubl conjugation pathway</keyword>
<dbReference type="SMART" id="SM00320">
    <property type="entry name" value="WD40"/>
    <property type="match status" value="2"/>
</dbReference>
<name>A0AAV4BXQ2_9GAST</name>
<comment type="pathway">
    <text evidence="1">Protein modification; protein ubiquitination.</text>
</comment>
<accession>A0AAV4BXQ2</accession>
<gene>
    <name evidence="5" type="ORF">PoB_005443100</name>
</gene>
<comment type="caution">
    <text evidence="5">The sequence shown here is derived from an EMBL/GenBank/DDBJ whole genome shotgun (WGS) entry which is preliminary data.</text>
</comment>
<dbReference type="SUPFAM" id="SSF50978">
    <property type="entry name" value="WD40 repeat-like"/>
    <property type="match status" value="1"/>
</dbReference>
<dbReference type="GO" id="GO:0005634">
    <property type="term" value="C:nucleus"/>
    <property type="evidence" value="ECO:0007669"/>
    <property type="project" value="TreeGrafter"/>
</dbReference>
<evidence type="ECO:0000256" key="2">
    <source>
        <dbReference type="ARBA" id="ARBA00022786"/>
    </source>
</evidence>
<dbReference type="GO" id="GO:0043161">
    <property type="term" value="P:proteasome-mediated ubiquitin-dependent protein catabolic process"/>
    <property type="evidence" value="ECO:0007669"/>
    <property type="project" value="TreeGrafter"/>
</dbReference>
<feature type="repeat" description="WD" evidence="4">
    <location>
        <begin position="124"/>
        <end position="157"/>
    </location>
</feature>
<keyword evidence="6" id="KW-1185">Reference proteome</keyword>
<dbReference type="Proteomes" id="UP000735302">
    <property type="component" value="Unassembled WGS sequence"/>
</dbReference>
<dbReference type="EMBL" id="BLXT01005980">
    <property type="protein sequence ID" value="GFO27926.1"/>
    <property type="molecule type" value="Genomic_DNA"/>
</dbReference>
<evidence type="ECO:0000256" key="3">
    <source>
        <dbReference type="ARBA" id="ARBA00038344"/>
    </source>
</evidence>
<dbReference type="InterPro" id="IPR015943">
    <property type="entry name" value="WD40/YVTN_repeat-like_dom_sf"/>
</dbReference>
<comment type="similarity">
    <text evidence="3">Belongs to the WD repeat cdt2 family.</text>
</comment>
<dbReference type="PROSITE" id="PS50082">
    <property type="entry name" value="WD_REPEATS_2"/>
    <property type="match status" value="1"/>
</dbReference>
<dbReference type="PROSITE" id="PS50294">
    <property type="entry name" value="WD_REPEATS_REGION"/>
    <property type="match status" value="1"/>
</dbReference>